<dbReference type="SUPFAM" id="SSF53335">
    <property type="entry name" value="S-adenosyl-L-methionine-dependent methyltransferases"/>
    <property type="match status" value="1"/>
</dbReference>
<dbReference type="EMBL" id="SGPJ01000400">
    <property type="protein sequence ID" value="THG94763.1"/>
    <property type="molecule type" value="Genomic_DNA"/>
</dbReference>
<evidence type="ECO:0000313" key="4">
    <source>
        <dbReference type="EMBL" id="THG94763.1"/>
    </source>
</evidence>
<dbReference type="GO" id="GO:0016126">
    <property type="term" value="P:sterol biosynthetic process"/>
    <property type="evidence" value="ECO:0007669"/>
    <property type="project" value="TreeGrafter"/>
</dbReference>
<dbReference type="InterPro" id="IPR029063">
    <property type="entry name" value="SAM-dependent_MTases_sf"/>
</dbReference>
<dbReference type="CDD" id="cd02440">
    <property type="entry name" value="AdoMet_MTases"/>
    <property type="match status" value="1"/>
</dbReference>
<sequence length="272" mass="29853">MSQNKAAFYPAGHNEVVLRSHAWRTVANSAPYLQSSLKPHMKILDVGCGPGTITVDLATFVPQGHVTGIENVPKPLEAARVHAVERGVTNVDFVTGDAHALPFPDDTFDITHAHQVLQHVAHPVQVLREMRRVTKPGGIVACRESIHSAFTWYPESQGITDAENLFAKVGRTAGAEPNAGSRIHVWAREAGFDPALITTTAGTWCFHTPEERAYWGESRAQRVLDPGYASSAIEGGFATQEDLERLSQAWKEWAANEDAWFAILHGEMLCRV</sequence>
<dbReference type="InterPro" id="IPR025714">
    <property type="entry name" value="Methyltranfer_dom"/>
</dbReference>
<keyword evidence="1" id="KW-0808">Transferase</keyword>
<dbReference type="Gene3D" id="3.40.50.150">
    <property type="entry name" value="Vaccinia Virus protein VP39"/>
    <property type="match status" value="1"/>
</dbReference>
<accession>A0A4S4KA51</accession>
<name>A0A4S4KA51_9APHY</name>
<organism evidence="4 5">
    <name type="scientific">Hermanssonia centrifuga</name>
    <dbReference type="NCBI Taxonomy" id="98765"/>
    <lineage>
        <taxon>Eukaryota</taxon>
        <taxon>Fungi</taxon>
        <taxon>Dikarya</taxon>
        <taxon>Basidiomycota</taxon>
        <taxon>Agaricomycotina</taxon>
        <taxon>Agaricomycetes</taxon>
        <taxon>Polyporales</taxon>
        <taxon>Meruliaceae</taxon>
        <taxon>Hermanssonia</taxon>
    </lineage>
</organism>
<reference evidence="4 5" key="1">
    <citation type="submission" date="2019-02" db="EMBL/GenBank/DDBJ databases">
        <title>Genome sequencing of the rare red list fungi Phlebia centrifuga.</title>
        <authorList>
            <person name="Buettner E."/>
            <person name="Kellner H."/>
        </authorList>
    </citation>
    <scope>NUCLEOTIDE SEQUENCE [LARGE SCALE GENOMIC DNA]</scope>
    <source>
        <strain evidence="4 5">DSM 108282</strain>
    </source>
</reference>
<evidence type="ECO:0000259" key="3">
    <source>
        <dbReference type="Pfam" id="PF13847"/>
    </source>
</evidence>
<dbReference type="PANTHER" id="PTHR44068:SF1">
    <property type="entry name" value="HYPOTHETICAL LOC100005854"/>
    <property type="match status" value="1"/>
</dbReference>
<proteinExistence type="inferred from homology"/>
<evidence type="ECO:0000256" key="2">
    <source>
        <dbReference type="ARBA" id="ARBA00038188"/>
    </source>
</evidence>
<gene>
    <name evidence="4" type="ORF">EW026_g6774</name>
</gene>
<dbReference type="GO" id="GO:0005783">
    <property type="term" value="C:endoplasmic reticulum"/>
    <property type="evidence" value="ECO:0007669"/>
    <property type="project" value="TreeGrafter"/>
</dbReference>
<dbReference type="AlphaFoldDB" id="A0A4S4KA51"/>
<keyword evidence="5" id="KW-1185">Reference proteome</keyword>
<dbReference type="PANTHER" id="PTHR44068">
    <property type="entry name" value="ZGC:194242"/>
    <property type="match status" value="1"/>
</dbReference>
<dbReference type="Pfam" id="PF13847">
    <property type="entry name" value="Methyltransf_31"/>
    <property type="match status" value="1"/>
</dbReference>
<protein>
    <recommendedName>
        <fullName evidence="3">Methyltransferase domain-containing protein</fullName>
    </recommendedName>
</protein>
<comment type="caution">
    <text evidence="4">The sequence shown here is derived from an EMBL/GenBank/DDBJ whole genome shotgun (WGS) entry which is preliminary data.</text>
</comment>
<dbReference type="Proteomes" id="UP000309038">
    <property type="component" value="Unassembled WGS sequence"/>
</dbReference>
<evidence type="ECO:0000256" key="1">
    <source>
        <dbReference type="ARBA" id="ARBA00022679"/>
    </source>
</evidence>
<dbReference type="GO" id="GO:0003838">
    <property type="term" value="F:sterol 24-C-methyltransferase activity"/>
    <property type="evidence" value="ECO:0007669"/>
    <property type="project" value="TreeGrafter"/>
</dbReference>
<feature type="domain" description="Methyltransferase" evidence="3">
    <location>
        <begin position="38"/>
        <end position="145"/>
    </location>
</feature>
<dbReference type="InterPro" id="IPR050447">
    <property type="entry name" value="Erg6_SMT_methyltransf"/>
</dbReference>
<comment type="similarity">
    <text evidence="2">Belongs to the class I-like SAM-binding methyltransferase superfamily. Erg6/SMT family.</text>
</comment>
<evidence type="ECO:0000313" key="5">
    <source>
        <dbReference type="Proteomes" id="UP000309038"/>
    </source>
</evidence>